<organism evidence="2 3">
    <name type="scientific">Enterocloster clostridioformis</name>
    <dbReference type="NCBI Taxonomy" id="1531"/>
    <lineage>
        <taxon>Bacteria</taxon>
        <taxon>Bacillati</taxon>
        <taxon>Bacillota</taxon>
        <taxon>Clostridia</taxon>
        <taxon>Lachnospirales</taxon>
        <taxon>Lachnospiraceae</taxon>
        <taxon>Enterocloster</taxon>
    </lineage>
</organism>
<dbReference type="PANTHER" id="PTHR43471">
    <property type="entry name" value="ABC TRANSPORTER PERMEASE"/>
    <property type="match status" value="1"/>
</dbReference>
<proteinExistence type="predicted"/>
<name>A0ABD6LG56_9FIRM</name>
<comment type="caution">
    <text evidence="2">The sequence shown here is derived from an EMBL/GenBank/DDBJ whole genome shotgun (WGS) entry which is preliminary data.</text>
</comment>
<feature type="transmembrane region" description="Helical" evidence="1">
    <location>
        <begin position="122"/>
        <end position="144"/>
    </location>
</feature>
<sequence length="261" mass="28550">MNALIKNEFRLTRKMLLIWMGIVLVLCGFAYFEYLSLKDSLGELTGLISDFPKILIAMFGVSGDLTSALGWYGCIYYWVTMLTNSYAVYLGVSCVAKERAQGTAEYLFTKPVSRNTVICGKVVASICNLFVLAAFSGLCNYFTAILPLGGLEQREAALTTTIGLFLTELTLFAITLLISGLAKSYKGAVRLGTGILLAFYGISIAAEYLEVPAMYYLTPLKYFDVYTVAAGGIYISFFLLAMIIVIGSVAAAQKIWTAREI</sequence>
<feature type="transmembrane region" description="Helical" evidence="1">
    <location>
        <begin position="188"/>
        <end position="206"/>
    </location>
</feature>
<keyword evidence="1" id="KW-0472">Membrane</keyword>
<dbReference type="Proteomes" id="UP000719916">
    <property type="component" value="Unassembled WGS sequence"/>
</dbReference>
<keyword evidence="1" id="KW-0812">Transmembrane</keyword>
<dbReference type="GO" id="GO:0005886">
    <property type="term" value="C:plasma membrane"/>
    <property type="evidence" value="ECO:0007669"/>
    <property type="project" value="UniProtKB-SubCell"/>
</dbReference>
<reference evidence="2 3" key="1">
    <citation type="journal article" date="2020" name="Cell Host Microbe">
        <title>Functional and Genomic Variation between Human-Derived Isolates of Lachnospiraceae Reveals Inter- and Intra-Species Diversity.</title>
        <authorList>
            <person name="Sorbara M.T."/>
            <person name="Littmann E.R."/>
            <person name="Fontana E."/>
            <person name="Moody T.U."/>
            <person name="Kohout C.E."/>
            <person name="Gjonbalaj M."/>
            <person name="Eaton V."/>
            <person name="Seok R."/>
            <person name="Leiner I.M."/>
            <person name="Pamer E.G."/>
        </authorList>
    </citation>
    <scope>NUCLEOTIDE SEQUENCE [LARGE SCALE GENOMIC DNA]</scope>
    <source>
        <strain evidence="2 3">MSK.2.26</strain>
    </source>
</reference>
<evidence type="ECO:0000256" key="1">
    <source>
        <dbReference type="SAM" id="Phobius"/>
    </source>
</evidence>
<feature type="transmembrane region" description="Helical" evidence="1">
    <location>
        <begin position="16"/>
        <end position="34"/>
    </location>
</feature>
<feature type="transmembrane region" description="Helical" evidence="1">
    <location>
        <begin position="226"/>
        <end position="252"/>
    </location>
</feature>
<evidence type="ECO:0000313" key="3">
    <source>
        <dbReference type="Proteomes" id="UP000719916"/>
    </source>
</evidence>
<dbReference type="Pfam" id="PF12679">
    <property type="entry name" value="ABC2_membrane_2"/>
    <property type="match status" value="1"/>
</dbReference>
<accession>A0ABD6LG56</accession>
<feature type="transmembrane region" description="Helical" evidence="1">
    <location>
        <begin position="54"/>
        <end position="79"/>
    </location>
</feature>
<feature type="transmembrane region" description="Helical" evidence="1">
    <location>
        <begin position="156"/>
        <end position="181"/>
    </location>
</feature>
<evidence type="ECO:0000313" key="2">
    <source>
        <dbReference type="EMBL" id="NSJ43382.1"/>
    </source>
</evidence>
<dbReference type="AlphaFoldDB" id="A0ABD6LG56"/>
<protein>
    <submittedName>
        <fullName evidence="2">ABC transporter permease subunit</fullName>
    </submittedName>
</protein>
<dbReference type="RefSeq" id="WP_138341025.1">
    <property type="nucleotide sequence ID" value="NZ_JAAISW010000007.1"/>
</dbReference>
<keyword evidence="1" id="KW-1133">Transmembrane helix</keyword>
<gene>
    <name evidence="2" type="ORF">G5B26_07265</name>
</gene>
<dbReference type="EMBL" id="JAAISW010000007">
    <property type="protein sequence ID" value="NSJ43382.1"/>
    <property type="molecule type" value="Genomic_DNA"/>
</dbReference>